<dbReference type="Proteomes" id="UP000603453">
    <property type="component" value="Unassembled WGS sequence"/>
</dbReference>
<sequence length="373" mass="40779">MSISPDSTWADIAAVGNAKKVLPYIHVSDETNSEFKIASTIIYEDECLEALMLTKRALSIVNQKLTDGSVLFSFPAAVFQHRVEAYRAIQSQCGPIHGVRPIIFYGAPSDSNMLLEVKFLNDDSTTKAITSGVSVKDKTFKGFRTNFSDKNTLVHVKLSILYIPDQKNYLEDLISSLSYYGHVLQIKEYSCGGYFEGQLSVILNTVVSYTDEDDEYHPSVPLSNNLYLSEWDRFATVTFKGAPSVCHWSHVAGHIRSECPELAKTKCFACHSNGQTAKQPVAAEVSQNIDSGSTDCLDANILSDSDTNISDVSILPEIASRGFKASKFATPVARVPGEVDHVMDTTTLPSSKVELVGRSGGTDKGVTPKRSVL</sequence>
<reference evidence="2" key="1">
    <citation type="submission" date="2020-12" db="EMBL/GenBank/DDBJ databases">
        <title>Metabolic potential, ecology and presence of endohyphal bacteria is reflected in genomic diversity of Mucoromycotina.</title>
        <authorList>
            <person name="Muszewska A."/>
            <person name="Okrasinska A."/>
            <person name="Steczkiewicz K."/>
            <person name="Drgas O."/>
            <person name="Orlowska M."/>
            <person name="Perlinska-Lenart U."/>
            <person name="Aleksandrzak-Piekarczyk T."/>
            <person name="Szatraj K."/>
            <person name="Zielenkiewicz U."/>
            <person name="Pilsyk S."/>
            <person name="Malc E."/>
            <person name="Mieczkowski P."/>
            <person name="Kruszewska J.S."/>
            <person name="Biernat P."/>
            <person name="Pawlowska J."/>
        </authorList>
    </citation>
    <scope>NUCLEOTIDE SEQUENCE</scope>
    <source>
        <strain evidence="2">WA0000017839</strain>
    </source>
</reference>
<dbReference type="AlphaFoldDB" id="A0A8H7QGY7"/>
<gene>
    <name evidence="2" type="ORF">INT47_009229</name>
</gene>
<evidence type="ECO:0000313" key="3">
    <source>
        <dbReference type="Proteomes" id="UP000603453"/>
    </source>
</evidence>
<proteinExistence type="predicted"/>
<evidence type="ECO:0000313" key="2">
    <source>
        <dbReference type="EMBL" id="KAG2192237.1"/>
    </source>
</evidence>
<feature type="non-terminal residue" evidence="2">
    <location>
        <position position="1"/>
    </location>
</feature>
<comment type="caution">
    <text evidence="2">The sequence shown here is derived from an EMBL/GenBank/DDBJ whole genome shotgun (WGS) entry which is preliminary data.</text>
</comment>
<accession>A0A8H7QGY7</accession>
<feature type="region of interest" description="Disordered" evidence="1">
    <location>
        <begin position="353"/>
        <end position="373"/>
    </location>
</feature>
<organism evidence="2 3">
    <name type="scientific">Mucor saturninus</name>
    <dbReference type="NCBI Taxonomy" id="64648"/>
    <lineage>
        <taxon>Eukaryota</taxon>
        <taxon>Fungi</taxon>
        <taxon>Fungi incertae sedis</taxon>
        <taxon>Mucoromycota</taxon>
        <taxon>Mucoromycotina</taxon>
        <taxon>Mucoromycetes</taxon>
        <taxon>Mucorales</taxon>
        <taxon>Mucorineae</taxon>
        <taxon>Mucoraceae</taxon>
        <taxon>Mucor</taxon>
    </lineage>
</organism>
<evidence type="ECO:0000256" key="1">
    <source>
        <dbReference type="SAM" id="MobiDB-lite"/>
    </source>
</evidence>
<protein>
    <submittedName>
        <fullName evidence="2">Uncharacterized protein</fullName>
    </submittedName>
</protein>
<dbReference type="EMBL" id="JAEPRD010000306">
    <property type="protein sequence ID" value="KAG2192237.1"/>
    <property type="molecule type" value="Genomic_DNA"/>
</dbReference>
<keyword evidence="3" id="KW-1185">Reference proteome</keyword>
<name>A0A8H7QGY7_9FUNG</name>
<dbReference type="OrthoDB" id="2280262at2759"/>